<evidence type="ECO:0000256" key="5">
    <source>
        <dbReference type="SAM" id="Phobius"/>
    </source>
</evidence>
<evidence type="ECO:0000259" key="6">
    <source>
        <dbReference type="PROSITE" id="PS50850"/>
    </source>
</evidence>
<dbReference type="Gene3D" id="1.20.1250.20">
    <property type="entry name" value="MFS general substrate transporter like domains"/>
    <property type="match status" value="1"/>
</dbReference>
<comment type="subcellular location">
    <subcellularLocation>
        <location evidence="1">Membrane</location>
        <topology evidence="1">Multi-pass membrane protein</topology>
    </subcellularLocation>
</comment>
<feature type="transmembrane region" description="Helical" evidence="5">
    <location>
        <begin position="231"/>
        <end position="254"/>
    </location>
</feature>
<evidence type="ECO:0000256" key="2">
    <source>
        <dbReference type="ARBA" id="ARBA00022692"/>
    </source>
</evidence>
<dbReference type="InterPro" id="IPR020846">
    <property type="entry name" value="MFS_dom"/>
</dbReference>
<dbReference type="OrthoDB" id="3026777at2759"/>
<accession>A0A517L2B1</accession>
<keyword evidence="2 5" id="KW-0812">Transmembrane</keyword>
<evidence type="ECO:0000256" key="1">
    <source>
        <dbReference type="ARBA" id="ARBA00004141"/>
    </source>
</evidence>
<feature type="domain" description="Major facilitator superfamily (MFS) profile" evidence="6">
    <location>
        <begin position="76"/>
        <end position="545"/>
    </location>
</feature>
<evidence type="ECO:0000256" key="3">
    <source>
        <dbReference type="ARBA" id="ARBA00022989"/>
    </source>
</evidence>
<feature type="transmembrane region" description="Helical" evidence="5">
    <location>
        <begin position="520"/>
        <end position="540"/>
    </location>
</feature>
<dbReference type="Pfam" id="PF07690">
    <property type="entry name" value="MFS_1"/>
    <property type="match status" value="2"/>
</dbReference>
<protein>
    <recommendedName>
        <fullName evidence="6">Major facilitator superfamily (MFS) profile domain-containing protein</fullName>
    </recommendedName>
</protein>
<feature type="transmembrane region" description="Helical" evidence="5">
    <location>
        <begin position="68"/>
        <end position="87"/>
    </location>
</feature>
<name>A0A517L2B1_9PEZI</name>
<organism evidence="7 8">
    <name type="scientific">Venturia effusa</name>
    <dbReference type="NCBI Taxonomy" id="50376"/>
    <lineage>
        <taxon>Eukaryota</taxon>
        <taxon>Fungi</taxon>
        <taxon>Dikarya</taxon>
        <taxon>Ascomycota</taxon>
        <taxon>Pezizomycotina</taxon>
        <taxon>Dothideomycetes</taxon>
        <taxon>Pleosporomycetidae</taxon>
        <taxon>Venturiales</taxon>
        <taxon>Venturiaceae</taxon>
        <taxon>Venturia</taxon>
    </lineage>
</organism>
<sequence>MAQLKDPQIVLAVADLAPEGGSINRQRYGEGEESPLLRNGPVNHEGEFDCFLDPVSLKRLPWYTRPSVYWLLAPFALSALAFGGVIVPKVNLVLSLICHEFLREESHVNPYNIFAALPDDRCRVPEIQSKVSVFKLSMSVISGSIAAVVAPKVGELSDRYGRLPMIVWINMGMIINEIIVIFTAQFPNTVSVHWILVGSVFDGLGGSFIAAMAVSHSYASDVTPASKRNVVFGYFHGCLFTGIALGPIIAGSIIKVTGDVITMFYLAAGCHFVFVLMLIFVIPESVTKARQLQARKKFRDAAEARPVTSPLRKLQAFNLLEPLKILYAPGGAPGVRRNLILLALTDTIVFGVGMGAAVVVLLYSNFAFGWGQWEQSKFVSIMNSSRVSCLLIILPTITHWYRNRQQHRQGLPSMSRESSGPDGTDKFELAVIRFAILADTLGFLGYALSRNGTQFIISGALAGMGGIASPSMQAALTKHVPKEQVGQLLGAMGLLHAVGRVVGPMLFTGIYAATVAVFPQAYFIILTVMFSVAFAVSWKIRPYVKYSERSSPP</sequence>
<keyword evidence="3 5" id="KW-1133">Transmembrane helix</keyword>
<feature type="transmembrane region" description="Helical" evidence="5">
    <location>
        <begin position="430"/>
        <end position="449"/>
    </location>
</feature>
<keyword evidence="8" id="KW-1185">Reference proteome</keyword>
<gene>
    <name evidence="7" type="ORF">FKW77_010165</name>
</gene>
<reference evidence="7 8" key="1">
    <citation type="submission" date="2019-07" db="EMBL/GenBank/DDBJ databases">
        <title>Finished genome of Venturia effusa.</title>
        <authorList>
            <person name="Young C.A."/>
            <person name="Cox M.P."/>
            <person name="Ganley A.R.D."/>
            <person name="David W.J."/>
        </authorList>
    </citation>
    <scope>NUCLEOTIDE SEQUENCE [LARGE SCALE GENOMIC DNA]</scope>
    <source>
        <strain evidence="8">albino</strain>
    </source>
</reference>
<dbReference type="PROSITE" id="PS50850">
    <property type="entry name" value="MFS"/>
    <property type="match status" value="1"/>
</dbReference>
<keyword evidence="4 5" id="KW-0472">Membrane</keyword>
<dbReference type="GO" id="GO:0016020">
    <property type="term" value="C:membrane"/>
    <property type="evidence" value="ECO:0007669"/>
    <property type="project" value="UniProtKB-SubCell"/>
</dbReference>
<evidence type="ECO:0000256" key="4">
    <source>
        <dbReference type="ARBA" id="ARBA00023136"/>
    </source>
</evidence>
<dbReference type="Proteomes" id="UP000316270">
    <property type="component" value="Chromosome 3"/>
</dbReference>
<feature type="transmembrane region" description="Helical" evidence="5">
    <location>
        <begin position="383"/>
        <end position="401"/>
    </location>
</feature>
<dbReference type="InterPro" id="IPR011701">
    <property type="entry name" value="MFS"/>
</dbReference>
<dbReference type="PANTHER" id="PTHR23507:SF40">
    <property type="entry name" value="TETRACYCLINE-EFFLUX TRANSPORTER"/>
    <property type="match status" value="1"/>
</dbReference>
<evidence type="ECO:0000313" key="8">
    <source>
        <dbReference type="Proteomes" id="UP000316270"/>
    </source>
</evidence>
<dbReference type="AlphaFoldDB" id="A0A517L2B1"/>
<evidence type="ECO:0000313" key="7">
    <source>
        <dbReference type="EMBL" id="QDS69756.1"/>
    </source>
</evidence>
<dbReference type="GO" id="GO:0022857">
    <property type="term" value="F:transmembrane transporter activity"/>
    <property type="evidence" value="ECO:0007669"/>
    <property type="project" value="InterPro"/>
</dbReference>
<dbReference type="InterPro" id="IPR036259">
    <property type="entry name" value="MFS_trans_sf"/>
</dbReference>
<proteinExistence type="predicted"/>
<dbReference type="PANTHER" id="PTHR23507">
    <property type="entry name" value="ZGC:174356"/>
    <property type="match status" value="1"/>
</dbReference>
<feature type="transmembrane region" description="Helical" evidence="5">
    <location>
        <begin position="260"/>
        <end position="282"/>
    </location>
</feature>
<dbReference type="SUPFAM" id="SSF103473">
    <property type="entry name" value="MFS general substrate transporter"/>
    <property type="match status" value="1"/>
</dbReference>
<feature type="transmembrane region" description="Helical" evidence="5">
    <location>
        <begin position="165"/>
        <end position="186"/>
    </location>
</feature>
<dbReference type="EMBL" id="CP042187">
    <property type="protein sequence ID" value="QDS69756.1"/>
    <property type="molecule type" value="Genomic_DNA"/>
</dbReference>
<feature type="transmembrane region" description="Helical" evidence="5">
    <location>
        <begin position="339"/>
        <end position="363"/>
    </location>
</feature>
<feature type="transmembrane region" description="Helical" evidence="5">
    <location>
        <begin position="455"/>
        <end position="476"/>
    </location>
</feature>
<feature type="transmembrane region" description="Helical" evidence="5">
    <location>
        <begin position="192"/>
        <end position="219"/>
    </location>
</feature>